<dbReference type="GO" id="GO:0003676">
    <property type="term" value="F:nucleic acid binding"/>
    <property type="evidence" value="ECO:0007669"/>
    <property type="project" value="InterPro"/>
</dbReference>
<dbReference type="SUPFAM" id="SSF50249">
    <property type="entry name" value="Nucleic acid-binding proteins"/>
    <property type="match status" value="4"/>
</dbReference>
<feature type="domain" description="S1 motif" evidence="1">
    <location>
        <begin position="294"/>
        <end position="361"/>
    </location>
</feature>
<dbReference type="EMBL" id="LCKF01000007">
    <property type="protein sequence ID" value="KKT91969.1"/>
    <property type="molecule type" value="Genomic_DNA"/>
</dbReference>
<evidence type="ECO:0000259" key="1">
    <source>
        <dbReference type="PROSITE" id="PS50126"/>
    </source>
</evidence>
<dbReference type="CDD" id="cd04465">
    <property type="entry name" value="S1_RPS1_repeat_ec2_hs2"/>
    <property type="match status" value="1"/>
</dbReference>
<dbReference type="AlphaFoldDB" id="A0A0G1P6D5"/>
<dbReference type="InterPro" id="IPR003029">
    <property type="entry name" value="S1_domain"/>
</dbReference>
<feature type="domain" description="S1 motif" evidence="1">
    <location>
        <begin position="208"/>
        <end position="277"/>
    </location>
</feature>
<dbReference type="PANTHER" id="PTHR47559:SF1">
    <property type="entry name" value="OS03G0844900 PROTEIN"/>
    <property type="match status" value="1"/>
</dbReference>
<proteinExistence type="predicted"/>
<organism evidence="2 3">
    <name type="scientific">Candidatus Jorgensenbacteria bacterium GW2011_GWA2_45_13</name>
    <dbReference type="NCBI Taxonomy" id="1618662"/>
    <lineage>
        <taxon>Bacteria</taxon>
        <taxon>Candidatus Joergenseniibacteriota</taxon>
    </lineage>
</organism>
<dbReference type="InterPro" id="IPR052757">
    <property type="entry name" value="Ribosomal_protein_S1"/>
</dbReference>
<dbReference type="PROSITE" id="PS50126">
    <property type="entry name" value="S1"/>
    <property type="match status" value="4"/>
</dbReference>
<protein>
    <submittedName>
        <fullName evidence="2">RNA binding S1 domain protein</fullName>
    </submittedName>
</protein>
<evidence type="ECO:0000313" key="2">
    <source>
        <dbReference type="EMBL" id="KKT91969.1"/>
    </source>
</evidence>
<dbReference type="SMART" id="SM00316">
    <property type="entry name" value="S1"/>
    <property type="match status" value="4"/>
</dbReference>
<accession>A0A0G1P6D5</accession>
<sequence length="362" mass="39784">MQTTQKQEDLSTDFIKAEVANVNLLKISDVVEGVVLEKGSRMMIVDLGAHGVGAVYRGELQNAREIVRGLSLGDTLAAKVVEVDNEDGYIELSLAQADKQKSWEVVQDIKEQEEIIKIKFTAFNKGGLVGDLKGLSAFLPVSQIVSGFEGKNNINNKEDIAGILGGLVGSEFEVRIIDANPRTNKLIVSEKAAREESAKELAGNYEVGQIVEGVVSGVADFGAFIRFTDNPTVEGLIHVSELGYRIIENPKEVIKVDDAVKAKIVDIREGKISLSLKALVPDPWMHAKNYYKEGQEIKGTVYGFHPFGAIVNLEHDMQGQIHIASFGSVEEMKKQLEAGKEFTFIIESLNPEEKKFLLKLKI</sequence>
<reference evidence="2 3" key="1">
    <citation type="journal article" date="2015" name="Nature">
        <title>rRNA introns, odd ribosomes, and small enigmatic genomes across a large radiation of phyla.</title>
        <authorList>
            <person name="Brown C.T."/>
            <person name="Hug L.A."/>
            <person name="Thomas B.C."/>
            <person name="Sharon I."/>
            <person name="Castelle C.J."/>
            <person name="Singh A."/>
            <person name="Wilkins M.J."/>
            <person name="Williams K.H."/>
            <person name="Banfield J.F."/>
        </authorList>
    </citation>
    <scope>NUCLEOTIDE SEQUENCE [LARGE SCALE GENOMIC DNA]</scope>
</reference>
<evidence type="ECO:0000313" key="3">
    <source>
        <dbReference type="Proteomes" id="UP000033966"/>
    </source>
</evidence>
<feature type="domain" description="S1 motif" evidence="1">
    <location>
        <begin position="28"/>
        <end position="95"/>
    </location>
</feature>
<dbReference type="PANTHER" id="PTHR47559">
    <property type="entry name" value="OS03G0844900 PROTEIN"/>
    <property type="match status" value="1"/>
</dbReference>
<dbReference type="InterPro" id="IPR035104">
    <property type="entry name" value="Ribosomal_protein_S1-like"/>
</dbReference>
<feature type="domain" description="S1 motif" evidence="1">
    <location>
        <begin position="113"/>
        <end position="191"/>
    </location>
</feature>
<dbReference type="Gene3D" id="2.40.50.140">
    <property type="entry name" value="Nucleic acid-binding proteins"/>
    <property type="match status" value="4"/>
</dbReference>
<comment type="caution">
    <text evidence="2">The sequence shown here is derived from an EMBL/GenBank/DDBJ whole genome shotgun (WGS) entry which is preliminary data.</text>
</comment>
<dbReference type="InterPro" id="IPR012340">
    <property type="entry name" value="NA-bd_OB-fold"/>
</dbReference>
<gene>
    <name evidence="2" type="ORF">UW92_C0007G0015</name>
</gene>
<name>A0A0G1P6D5_9BACT</name>
<dbReference type="PRINTS" id="PR00681">
    <property type="entry name" value="RIBOSOMALS1"/>
</dbReference>
<dbReference type="Proteomes" id="UP000033966">
    <property type="component" value="Unassembled WGS sequence"/>
</dbReference>
<dbReference type="Pfam" id="PF00575">
    <property type="entry name" value="S1"/>
    <property type="match status" value="3"/>
</dbReference>